<feature type="domain" description="GIY-YIG" evidence="2">
    <location>
        <begin position="2"/>
        <end position="79"/>
    </location>
</feature>
<dbReference type="SUPFAM" id="SSF82771">
    <property type="entry name" value="GIY-YIG endonuclease"/>
    <property type="match status" value="1"/>
</dbReference>
<dbReference type="Pfam" id="PF01541">
    <property type="entry name" value="GIY-YIG"/>
    <property type="match status" value="1"/>
</dbReference>
<evidence type="ECO:0000259" key="2">
    <source>
        <dbReference type="PROSITE" id="PS50164"/>
    </source>
</evidence>
<accession>A0A8J6TAZ5</accession>
<dbReference type="InterPro" id="IPR000305">
    <property type="entry name" value="GIY-YIG_endonuc"/>
</dbReference>
<evidence type="ECO:0000256" key="1">
    <source>
        <dbReference type="ARBA" id="ARBA00007435"/>
    </source>
</evidence>
<protein>
    <submittedName>
        <fullName evidence="3">GIY-YIG nuclease family protein</fullName>
    </submittedName>
</protein>
<comment type="similarity">
    <text evidence="1">Belongs to the UPF0213 family.</text>
</comment>
<dbReference type="Gene3D" id="3.40.1440.10">
    <property type="entry name" value="GIY-YIG endonuclease"/>
    <property type="match status" value="1"/>
</dbReference>
<dbReference type="InterPro" id="IPR050190">
    <property type="entry name" value="UPF0213_domain"/>
</dbReference>
<dbReference type="PANTHER" id="PTHR34477">
    <property type="entry name" value="UPF0213 PROTEIN YHBQ"/>
    <property type="match status" value="1"/>
</dbReference>
<comment type="caution">
    <text evidence="3">The sequence shown here is derived from an EMBL/GenBank/DDBJ whole genome shotgun (WGS) entry which is preliminary data.</text>
</comment>
<dbReference type="PROSITE" id="PS50164">
    <property type="entry name" value="GIY_YIG"/>
    <property type="match status" value="1"/>
</dbReference>
<gene>
    <name evidence="3" type="ORF">H8E80_00995</name>
</gene>
<dbReference type="Proteomes" id="UP000603545">
    <property type="component" value="Unassembled WGS sequence"/>
</dbReference>
<dbReference type="InterPro" id="IPR035901">
    <property type="entry name" value="GIY-YIG_endonuc_sf"/>
</dbReference>
<organism evidence="3 4">
    <name type="scientific">Candidatus Desulfaltia bathyphila</name>
    <dbReference type="NCBI Taxonomy" id="2841697"/>
    <lineage>
        <taxon>Bacteria</taxon>
        <taxon>Pseudomonadati</taxon>
        <taxon>Thermodesulfobacteriota</taxon>
        <taxon>Desulfobacteria</taxon>
        <taxon>Desulfobacterales</taxon>
        <taxon>Desulfobacterales incertae sedis</taxon>
        <taxon>Candidatus Desulfaltia</taxon>
    </lineage>
</organism>
<name>A0A8J6TAZ5_9BACT</name>
<sequence length="94" mass="10901">MKKWYLYIVRCRDGSLYTGIATDVNRRFAEHQENKGAKYLRGRGPLQLVFKKQIGKRELALKIERLVKKLPKLKKEKIVNMGVGIEEILGNVCL</sequence>
<reference evidence="3 4" key="1">
    <citation type="submission" date="2020-08" db="EMBL/GenBank/DDBJ databases">
        <title>Bridging the membrane lipid divide: bacteria of the FCB group superphylum have the potential to synthesize archaeal ether lipids.</title>
        <authorList>
            <person name="Villanueva L."/>
            <person name="Von Meijenfeldt F.A.B."/>
            <person name="Westbye A.B."/>
            <person name="Yadav S."/>
            <person name="Hopmans E.C."/>
            <person name="Dutilh B.E."/>
            <person name="Sinninghe Damste J.S."/>
        </authorList>
    </citation>
    <scope>NUCLEOTIDE SEQUENCE [LARGE SCALE GENOMIC DNA]</scope>
    <source>
        <strain evidence="3">NIOZ-UU82</strain>
    </source>
</reference>
<dbReference type="CDD" id="cd10456">
    <property type="entry name" value="GIY-YIG_UPF0213"/>
    <property type="match status" value="1"/>
</dbReference>
<dbReference type="EMBL" id="JACNLL010000015">
    <property type="protein sequence ID" value="MBC8198613.1"/>
    <property type="molecule type" value="Genomic_DNA"/>
</dbReference>
<dbReference type="PANTHER" id="PTHR34477:SF1">
    <property type="entry name" value="UPF0213 PROTEIN YHBQ"/>
    <property type="match status" value="1"/>
</dbReference>
<proteinExistence type="inferred from homology"/>
<evidence type="ECO:0000313" key="3">
    <source>
        <dbReference type="EMBL" id="MBC8198613.1"/>
    </source>
</evidence>
<dbReference type="AlphaFoldDB" id="A0A8J6TAZ5"/>
<evidence type="ECO:0000313" key="4">
    <source>
        <dbReference type="Proteomes" id="UP000603545"/>
    </source>
</evidence>